<organism evidence="2 3">
    <name type="scientific">Leuconostoc holzapfelii</name>
    <dbReference type="NCBI Taxonomy" id="434464"/>
    <lineage>
        <taxon>Bacteria</taxon>
        <taxon>Bacillati</taxon>
        <taxon>Bacillota</taxon>
        <taxon>Bacilli</taxon>
        <taxon>Lactobacillales</taxon>
        <taxon>Lactobacillaceae</taxon>
        <taxon>Leuconostoc</taxon>
    </lineage>
</organism>
<feature type="transmembrane region" description="Helical" evidence="1">
    <location>
        <begin position="230"/>
        <end position="250"/>
    </location>
</feature>
<dbReference type="Proteomes" id="UP001525857">
    <property type="component" value="Unassembled WGS sequence"/>
</dbReference>
<feature type="transmembrane region" description="Helical" evidence="1">
    <location>
        <begin position="7"/>
        <end position="28"/>
    </location>
</feature>
<feature type="transmembrane region" description="Helical" evidence="1">
    <location>
        <begin position="410"/>
        <end position="427"/>
    </location>
</feature>
<dbReference type="PANTHER" id="PTHR38454:SF1">
    <property type="entry name" value="INTEGRAL MEMBRANE PROTEIN"/>
    <property type="match status" value="1"/>
</dbReference>
<feature type="transmembrane region" description="Helical" evidence="1">
    <location>
        <begin position="157"/>
        <end position="177"/>
    </location>
</feature>
<dbReference type="EMBL" id="QVOV01000002">
    <property type="protein sequence ID" value="MCT8388782.1"/>
    <property type="molecule type" value="Genomic_DNA"/>
</dbReference>
<keyword evidence="1" id="KW-1133">Transmembrane helix</keyword>
<evidence type="ECO:0000256" key="1">
    <source>
        <dbReference type="SAM" id="Phobius"/>
    </source>
</evidence>
<keyword evidence="1" id="KW-0472">Membrane</keyword>
<feature type="transmembrane region" description="Helical" evidence="1">
    <location>
        <begin position="320"/>
        <end position="343"/>
    </location>
</feature>
<gene>
    <name evidence="2" type="ORF">D0501_01510</name>
</gene>
<reference evidence="2 3" key="1">
    <citation type="submission" date="2018-08" db="EMBL/GenBank/DDBJ databases">
        <title>Draft genome sequences of Leuconostoc spp. and Weissella spp. with biocontrol potential.</title>
        <authorList>
            <person name="Lo R."/>
            <person name="Ho V.T.T."/>
            <person name="Turner M.S."/>
        </authorList>
    </citation>
    <scope>NUCLEOTIDE SEQUENCE [LARGE SCALE GENOMIC DNA]</scope>
    <source>
        <strain evidence="2 3">733</strain>
    </source>
</reference>
<feature type="transmembrane region" description="Helical" evidence="1">
    <location>
        <begin position="184"/>
        <end position="210"/>
    </location>
</feature>
<feature type="transmembrane region" description="Helical" evidence="1">
    <location>
        <begin position="433"/>
        <end position="452"/>
    </location>
</feature>
<keyword evidence="3" id="KW-1185">Reference proteome</keyword>
<evidence type="ECO:0008006" key="4">
    <source>
        <dbReference type="Google" id="ProtNLM"/>
    </source>
</evidence>
<sequence>MNKRQFFLSPLALSFWLPALIMLSYYAYRGMAPFGQNSILTVDLGQQYIDQFAAFKTTFLAHPSSFFYSFSNALGGDMLGEWAYYLMSPFNLIFLFVPNINLPAAILGVTVLKFGAAGLTMAYLIKRLQLQKGYYTTLFAVNYALSGWFIANDLNLLWLDAAILLPLVILQIEQLFVQNTWWRYALILGATIICNYYIGYMIAIFITLYFVWRLTWPQQSQPRWLSVKQFVYGSLTGGALSAWLLLPTIYQLRIGKSQYNSPFSWRFDNNPLQLLAKLIPGSFDFNQMQTGQANFYVSAFILITVVPFFTTKLWHWRVKIGGLGILCFLLLATTWAPLTLFFHGFQYPVWYPYRFSFIISFFLIYLAAMAWHPNWQPKLRTVLGYLIMLLLIVAYTTSKVHQLPALDQRAIVIFAGLFLITLSQFVLQQHDRFWLPLLFVVTLGSLTVNVYLTLNHFSYLTNTEYQNAIKALQSANQPLKKDPSWHRVAQTFQRTRGDAMMLDYYGGSHFSSAMPKSTPTFFGNFGQPDGDNYVAYTNGSLLSDAMLGMKYLITPNPKSNEQAGEPKALLVGHRPDTANYHLNTTTPTTMVWQNPYALPVAFAANPAALATQFLTNNPLENQANLWQALTGANVSPLQVANFDQAVGHHVTTPKTITNAVIAKTQSNQPASLDLHFTPKTNDSYYLTIGSGLQIKDFDLLINGQIIKQFSTYRHTIVINLASQVKDQPQVVTLRFKQANALVLNNVTLYHINQTAFQQQAKQLATHPIHITHRNERQLTGTITTTTQQPLIMTSIPNAPGWHVTLDGRSITPMTVGDYLIAVKTTPGQHTISWRYTPPLFWLGVVISSPALVGVLFVLIRQKKLASS</sequence>
<feature type="transmembrane region" description="Helical" evidence="1">
    <location>
        <begin position="295"/>
        <end position="314"/>
    </location>
</feature>
<accession>A0ABT2NTT5</accession>
<dbReference type="Pfam" id="PF09586">
    <property type="entry name" value="YfhO"/>
    <property type="match status" value="1"/>
</dbReference>
<feature type="transmembrane region" description="Helical" evidence="1">
    <location>
        <begin position="839"/>
        <end position="859"/>
    </location>
</feature>
<proteinExistence type="predicted"/>
<name>A0ABT2NTT5_9LACO</name>
<feature type="transmembrane region" description="Helical" evidence="1">
    <location>
        <begin position="355"/>
        <end position="373"/>
    </location>
</feature>
<dbReference type="PANTHER" id="PTHR38454">
    <property type="entry name" value="INTEGRAL MEMBRANE PROTEIN-RELATED"/>
    <property type="match status" value="1"/>
</dbReference>
<dbReference type="InterPro" id="IPR018580">
    <property type="entry name" value="Uncharacterised_YfhO"/>
</dbReference>
<feature type="transmembrane region" description="Helical" evidence="1">
    <location>
        <begin position="132"/>
        <end position="151"/>
    </location>
</feature>
<keyword evidence="1" id="KW-0812">Transmembrane</keyword>
<evidence type="ECO:0000313" key="3">
    <source>
        <dbReference type="Proteomes" id="UP001525857"/>
    </source>
</evidence>
<comment type="caution">
    <text evidence="2">The sequence shown here is derived from an EMBL/GenBank/DDBJ whole genome shotgun (WGS) entry which is preliminary data.</text>
</comment>
<evidence type="ECO:0000313" key="2">
    <source>
        <dbReference type="EMBL" id="MCT8388782.1"/>
    </source>
</evidence>
<protein>
    <recommendedName>
        <fullName evidence="4">YfhO family protein</fullName>
    </recommendedName>
</protein>
<dbReference type="RefSeq" id="WP_261656391.1">
    <property type="nucleotide sequence ID" value="NZ_QVOV01000002.1"/>
</dbReference>
<feature type="transmembrane region" description="Helical" evidence="1">
    <location>
        <begin position="379"/>
        <end position="398"/>
    </location>
</feature>